<keyword evidence="2" id="KW-1185">Reference proteome</keyword>
<dbReference type="RefSeq" id="WP_149472452.1">
    <property type="nucleotide sequence ID" value="NZ_QOKW01000050.1"/>
</dbReference>
<evidence type="ECO:0000313" key="1">
    <source>
        <dbReference type="EMBL" id="KAA0675821.1"/>
    </source>
</evidence>
<protein>
    <submittedName>
        <fullName evidence="1">Uncharacterized protein</fullName>
    </submittedName>
</protein>
<dbReference type="Proteomes" id="UP000480854">
    <property type="component" value="Unassembled WGS sequence"/>
</dbReference>
<dbReference type="EMBL" id="QOKW01000050">
    <property type="protein sequence ID" value="KAA0675821.1"/>
    <property type="molecule type" value="Genomic_DNA"/>
</dbReference>
<dbReference type="AlphaFoldDB" id="A0A9W7KMW3"/>
<evidence type="ECO:0000313" key="2">
    <source>
        <dbReference type="Proteomes" id="UP000480854"/>
    </source>
</evidence>
<gene>
    <name evidence="1" type="ORF">DS843_29780</name>
</gene>
<reference evidence="1 2" key="1">
    <citation type="submission" date="2018-07" db="EMBL/GenBank/DDBJ databases">
        <title>Genome sequence of Azospirillum sp. ATCC 49961.</title>
        <authorList>
            <person name="Sant'Anna F.H."/>
            <person name="Baldani J.I."/>
            <person name="Zilli J.E."/>
            <person name="Reis V.M."/>
            <person name="Hartmann A."/>
            <person name="Cruz L."/>
            <person name="de Souza E.M."/>
            <person name="de Oliveira Pedrosa F."/>
            <person name="Passaglia L.M.P."/>
        </authorList>
    </citation>
    <scope>NUCLEOTIDE SEQUENCE [LARGE SCALE GENOMIC DNA]</scope>
    <source>
        <strain evidence="1 2">ATCC 49961</strain>
    </source>
</reference>
<comment type="caution">
    <text evidence="1">The sequence shown here is derived from an EMBL/GenBank/DDBJ whole genome shotgun (WGS) entry which is preliminary data.</text>
</comment>
<organism evidence="1 2">
    <name type="scientific">Roseomonas genomospecies 6</name>
    <dbReference type="NCBI Taxonomy" id="214106"/>
    <lineage>
        <taxon>Bacteria</taxon>
        <taxon>Pseudomonadati</taxon>
        <taxon>Pseudomonadota</taxon>
        <taxon>Alphaproteobacteria</taxon>
        <taxon>Acetobacterales</taxon>
        <taxon>Roseomonadaceae</taxon>
        <taxon>Roseomonas</taxon>
    </lineage>
</organism>
<name>A0A9W7KMW3_9PROT</name>
<sequence>MIWSKTNSGLFPTETSRVGCWTLTLWRSWRGCGWSIAAPGRRFVDGIEGSRHAARAAAAAEVLVRAVNGDLSAHERAALTITAQQRD</sequence>
<accession>A0A9W7KMW3</accession>
<proteinExistence type="predicted"/>